<reference evidence="11" key="2">
    <citation type="journal article" date="2016" name="Int. J. Syst. Evol. Microbiol.">
        <title>Lawsonella clevelandensis gen. nov., sp. nov., a new member of the suborder Corynebacterineae isolated from human abscesses.</title>
        <authorList>
            <person name="Bell M.E."/>
            <person name="Bernard K.A."/>
            <person name="Harrington S.M."/>
            <person name="Patel N.B."/>
            <person name="Tucker T.A."/>
            <person name="Metcalfe M.G."/>
            <person name="McQuiston J.R."/>
        </authorList>
    </citation>
    <scope>NUCLEOTIDE SEQUENCE</scope>
    <source>
        <strain evidence="11">X1698</strain>
    </source>
</reference>
<dbReference type="CDD" id="cd10434">
    <property type="entry name" value="GIY-YIG_UvrC_Cho"/>
    <property type="match status" value="1"/>
</dbReference>
<dbReference type="SMART" id="SM00278">
    <property type="entry name" value="HhH1"/>
    <property type="match status" value="2"/>
</dbReference>
<feature type="domain" description="UVR" evidence="8">
    <location>
        <begin position="208"/>
        <end position="243"/>
    </location>
</feature>
<dbReference type="GO" id="GO:0005737">
    <property type="term" value="C:cytoplasm"/>
    <property type="evidence" value="ECO:0007669"/>
    <property type="project" value="UniProtKB-SubCell"/>
</dbReference>
<dbReference type="Gene3D" id="3.30.420.340">
    <property type="entry name" value="UvrC, RNAse H endonuclease domain"/>
    <property type="match status" value="1"/>
</dbReference>
<dbReference type="NCBIfam" id="TIGR00194">
    <property type="entry name" value="uvrC"/>
    <property type="match status" value="1"/>
</dbReference>
<evidence type="ECO:0000256" key="6">
    <source>
        <dbReference type="ARBA" id="ARBA00023236"/>
    </source>
</evidence>
<dbReference type="InterPro" id="IPR038476">
    <property type="entry name" value="UvrC_RNase_H_dom_sf"/>
</dbReference>
<dbReference type="GO" id="GO:0003677">
    <property type="term" value="F:DNA binding"/>
    <property type="evidence" value="ECO:0007669"/>
    <property type="project" value="UniProtKB-UniRule"/>
</dbReference>
<dbReference type="Proteomes" id="UP000324288">
    <property type="component" value="Chromosome"/>
</dbReference>
<dbReference type="InterPro" id="IPR003583">
    <property type="entry name" value="Hlx-hairpin-Hlx_DNA-bd_motif"/>
</dbReference>
<dbReference type="PROSITE" id="PS50165">
    <property type="entry name" value="UVRC"/>
    <property type="match status" value="1"/>
</dbReference>
<keyword evidence="1 7" id="KW-0963">Cytoplasm</keyword>
<dbReference type="FunFam" id="3.30.420.340:FF:000003">
    <property type="entry name" value="UvrABC system protein C"/>
    <property type="match status" value="1"/>
</dbReference>
<dbReference type="GeneID" id="84894078"/>
<evidence type="ECO:0000259" key="9">
    <source>
        <dbReference type="PROSITE" id="PS50164"/>
    </source>
</evidence>
<keyword evidence="6 7" id="KW-0742">SOS response</keyword>
<reference evidence="12 14" key="3">
    <citation type="submission" date="2019-04" db="EMBL/GenBank/DDBJ databases">
        <authorList>
            <person name="Seth-Smith MB H."/>
            <person name="Seth-Smith H."/>
        </authorList>
    </citation>
    <scope>NUCLEOTIDE SEQUENCE [LARGE SCALE GENOMIC DNA]</scope>
    <source>
        <strain evidence="12">USB-603019</strain>
    </source>
</reference>
<dbReference type="Pfam" id="PF14520">
    <property type="entry name" value="HHH_5"/>
    <property type="match status" value="1"/>
</dbReference>
<dbReference type="GO" id="GO:0009380">
    <property type="term" value="C:excinuclease repair complex"/>
    <property type="evidence" value="ECO:0007669"/>
    <property type="project" value="InterPro"/>
</dbReference>
<comment type="subunit">
    <text evidence="7">Interacts with UvrB in an incision complex.</text>
</comment>
<dbReference type="PANTHER" id="PTHR30562">
    <property type="entry name" value="UVRC/OXIDOREDUCTASE"/>
    <property type="match status" value="1"/>
</dbReference>
<dbReference type="EMBL" id="LR584267">
    <property type="protein sequence ID" value="VHN99519.1"/>
    <property type="molecule type" value="Genomic_DNA"/>
</dbReference>
<dbReference type="STRING" id="1528099.AL705_00315"/>
<dbReference type="PATRIC" id="fig|1528099.3.peg.67"/>
<evidence type="ECO:0000313" key="14">
    <source>
        <dbReference type="Proteomes" id="UP000324288"/>
    </source>
</evidence>
<evidence type="ECO:0000256" key="7">
    <source>
        <dbReference type="HAMAP-Rule" id="MF_00203"/>
    </source>
</evidence>
<dbReference type="Gene3D" id="4.10.860.10">
    <property type="entry name" value="UVR domain"/>
    <property type="match status" value="1"/>
</dbReference>
<dbReference type="InterPro" id="IPR047296">
    <property type="entry name" value="GIY-YIG_UvrC_Cho"/>
</dbReference>
<evidence type="ECO:0000256" key="2">
    <source>
        <dbReference type="ARBA" id="ARBA00022763"/>
    </source>
</evidence>
<comment type="subcellular location">
    <subcellularLocation>
        <location evidence="7">Cytoplasm</location>
    </subcellularLocation>
</comment>
<dbReference type="SUPFAM" id="SSF47781">
    <property type="entry name" value="RuvA domain 2-like"/>
    <property type="match status" value="1"/>
</dbReference>
<evidence type="ECO:0000313" key="12">
    <source>
        <dbReference type="EMBL" id="VHN99519.1"/>
    </source>
</evidence>
<dbReference type="Pfam" id="PF08459">
    <property type="entry name" value="UvrC_RNaseH_dom"/>
    <property type="match status" value="1"/>
</dbReference>
<protein>
    <recommendedName>
        <fullName evidence="7">UvrABC system protein C</fullName>
        <shortName evidence="7">Protein UvrC</shortName>
    </recommendedName>
    <alternativeName>
        <fullName evidence="7">Excinuclease ABC subunit C</fullName>
    </alternativeName>
</protein>
<comment type="similarity">
    <text evidence="7">Belongs to the UvrC family.</text>
</comment>
<evidence type="ECO:0000256" key="1">
    <source>
        <dbReference type="ARBA" id="ARBA00022490"/>
    </source>
</evidence>
<proteinExistence type="inferred from homology"/>
<dbReference type="PROSITE" id="PS50164">
    <property type="entry name" value="GIY_YIG"/>
    <property type="match status" value="1"/>
</dbReference>
<dbReference type="NCBIfam" id="NF001824">
    <property type="entry name" value="PRK00558.1-5"/>
    <property type="match status" value="1"/>
</dbReference>
<evidence type="ECO:0000256" key="5">
    <source>
        <dbReference type="ARBA" id="ARBA00023204"/>
    </source>
</evidence>
<name>A0A0M4N0N0_9ACTN</name>
<keyword evidence="2 7" id="KW-0227">DNA damage</keyword>
<keyword evidence="4 7" id="KW-0267">Excision nuclease</keyword>
<dbReference type="PROSITE" id="PS50151">
    <property type="entry name" value="UVR"/>
    <property type="match status" value="1"/>
</dbReference>
<dbReference type="Pfam" id="PF02151">
    <property type="entry name" value="UVR"/>
    <property type="match status" value="1"/>
</dbReference>
<keyword evidence="14" id="KW-1185">Reference proteome</keyword>
<evidence type="ECO:0000313" key="13">
    <source>
        <dbReference type="Proteomes" id="UP000068137"/>
    </source>
</evidence>
<dbReference type="InterPro" id="IPR001162">
    <property type="entry name" value="UvrC_RNase_H_dom"/>
</dbReference>
<dbReference type="KEGG" id="cbq:AL705_00315"/>
<dbReference type="InterPro" id="IPR036876">
    <property type="entry name" value="UVR_dom_sf"/>
</dbReference>
<dbReference type="InterPro" id="IPR001943">
    <property type="entry name" value="UVR_dom"/>
</dbReference>
<dbReference type="Pfam" id="PF22920">
    <property type="entry name" value="UvrC_RNaseH"/>
    <property type="match status" value="1"/>
</dbReference>
<feature type="domain" description="UvrC family homology region profile" evidence="10">
    <location>
        <begin position="259"/>
        <end position="521"/>
    </location>
</feature>
<dbReference type="FunFam" id="3.40.1440.10:FF:000001">
    <property type="entry name" value="UvrABC system protein C"/>
    <property type="match status" value="1"/>
</dbReference>
<dbReference type="InterPro" id="IPR035901">
    <property type="entry name" value="GIY-YIG_endonuc_sf"/>
</dbReference>
<organism evidence="11 13">
    <name type="scientific">Lawsonella clevelandensis</name>
    <dbReference type="NCBI Taxonomy" id="1528099"/>
    <lineage>
        <taxon>Bacteria</taxon>
        <taxon>Bacillati</taxon>
        <taxon>Actinomycetota</taxon>
        <taxon>Actinomycetes</taxon>
        <taxon>Mycobacteriales</taxon>
        <taxon>Lawsonellaceae</taxon>
        <taxon>Lawsonella</taxon>
    </lineage>
</organism>
<dbReference type="GO" id="GO:0009381">
    <property type="term" value="F:excinuclease ABC activity"/>
    <property type="evidence" value="ECO:0007669"/>
    <property type="project" value="UniProtKB-UniRule"/>
</dbReference>
<dbReference type="EMBL" id="CP012390">
    <property type="protein sequence ID" value="ALE19523.1"/>
    <property type="molecule type" value="Genomic_DNA"/>
</dbReference>
<dbReference type="SMART" id="SM00465">
    <property type="entry name" value="GIYc"/>
    <property type="match status" value="1"/>
</dbReference>
<dbReference type="InterPro" id="IPR004791">
    <property type="entry name" value="UvrC"/>
</dbReference>
<dbReference type="RefSeq" id="WP_053962609.1">
    <property type="nucleotide sequence ID" value="NZ_CP009312.1"/>
</dbReference>
<evidence type="ECO:0000256" key="3">
    <source>
        <dbReference type="ARBA" id="ARBA00022769"/>
    </source>
</evidence>
<comment type="function">
    <text evidence="7">The UvrABC repair system catalyzes the recognition and processing of DNA lesions. UvrC both incises the 5' and 3' sides of the lesion. The N-terminal half is responsible for the 3' incision and the C-terminal half is responsible for the 5' incision.</text>
</comment>
<dbReference type="SUPFAM" id="SSF46600">
    <property type="entry name" value="C-terminal UvrC-binding domain of UvrB"/>
    <property type="match status" value="1"/>
</dbReference>
<keyword evidence="3 7" id="KW-0228">DNA excision</keyword>
<dbReference type="InterPro" id="IPR010994">
    <property type="entry name" value="RuvA_2-like"/>
</dbReference>
<reference evidence="11 13" key="1">
    <citation type="journal article" date="2015" name="Genome Announc.">
        <title>Complete Genome Sequences for Two Strains of a Novel Fastidious, Partially Acid-Fast, Gram-Positive Corynebacterineae Bacterium, Derived from Human Clinical Samples.</title>
        <authorList>
            <person name="Nicholson A.C."/>
            <person name="Bell M."/>
            <person name="Humrighouse B.W."/>
            <person name="McQuiston J.R."/>
        </authorList>
    </citation>
    <scope>NUCLEOTIDE SEQUENCE [LARGE SCALE GENOMIC DNA]</scope>
    <source>
        <strain evidence="11 13">X1698</strain>
    </source>
</reference>
<gene>
    <name evidence="7 12" type="primary">uvrC</name>
    <name evidence="11" type="ORF">AL705_00315</name>
    <name evidence="12" type="ORF">LC603019_00068</name>
</gene>
<dbReference type="InterPro" id="IPR000305">
    <property type="entry name" value="GIY-YIG_endonuc"/>
</dbReference>
<dbReference type="Gene3D" id="3.40.1440.10">
    <property type="entry name" value="GIY-YIG endonuclease"/>
    <property type="match status" value="1"/>
</dbReference>
<dbReference type="GO" id="GO:0009432">
    <property type="term" value="P:SOS response"/>
    <property type="evidence" value="ECO:0007669"/>
    <property type="project" value="UniProtKB-UniRule"/>
</dbReference>
<keyword evidence="5 7" id="KW-0234">DNA repair</keyword>
<evidence type="ECO:0000256" key="4">
    <source>
        <dbReference type="ARBA" id="ARBA00022881"/>
    </source>
</evidence>
<dbReference type="OrthoDB" id="9804933at2"/>
<dbReference type="AlphaFoldDB" id="A0A0M4N0N0"/>
<dbReference type="GO" id="GO:0006289">
    <property type="term" value="P:nucleotide-excision repair"/>
    <property type="evidence" value="ECO:0007669"/>
    <property type="project" value="UniProtKB-UniRule"/>
</dbReference>
<accession>A0A0M4N0N0</accession>
<sequence>MGSPADFRPAPGTIPTKPGVYRFRDSYGRVIYVGKAKNLRNRLNSYFVSAENIRPLSRRMLSQAASVDWTVVANEGEALQLEWTWIQHFSPRFNIQFRDDKSYPLLAISSADTYPRVWVYRGARRKNVRYFGPYPKVGALRDTLDQLTKVFPVRTCTNGVFNRHTALGRPCLLGYIGKCCAPCVEQVELADYNALIVQLERFLTGQDKEIVRSLTAEMNEAAAALDFEKAARLRDHIAALQAVLEKQAVVLQETLDADVIGVATDEIEASVQLFRFRHGCIVGQQGWVVSKTGESDLGDWEDNVPDPALPYVVESFLPQFYNTHPGDIPRLILVPVLPPHAEELTEQLSTIRNSRVEIRQPQRGDLVRVMETVTENAAEALRQHKLKRASDLTSRSLALEELQTYLGLPQPPLRIECTDISHIQGTNVVASLVVFEDGLPRKSDYRTYLIKEAAGDGQSNDVGSIAEVTRRRFQHYREDARAVPDSAGSIADVPARRSVYPPQLFVVDGGAPQVAAAAGVLNELGITDLPVVGLAKRLEEVWVPEEEHPLILPRESEALYLLQRVRDESHRTAIGFHRKRRSKDMVASELERIEGVGPALHQALMNHFGTMKKLREANAEEIAAVPGFGPQRAKKVFAALHG</sequence>
<evidence type="ECO:0000313" key="11">
    <source>
        <dbReference type="EMBL" id="ALE19523.1"/>
    </source>
</evidence>
<dbReference type="HAMAP" id="MF_00203">
    <property type="entry name" value="UvrC"/>
    <property type="match status" value="1"/>
</dbReference>
<dbReference type="Proteomes" id="UP000068137">
    <property type="component" value="Chromosome"/>
</dbReference>
<dbReference type="Gene3D" id="1.10.150.20">
    <property type="entry name" value="5' to 3' exonuclease, C-terminal subdomain"/>
    <property type="match status" value="1"/>
</dbReference>
<dbReference type="SUPFAM" id="SSF82771">
    <property type="entry name" value="GIY-YIG endonuclease"/>
    <property type="match status" value="1"/>
</dbReference>
<feature type="domain" description="GIY-YIG" evidence="9">
    <location>
        <begin position="16"/>
        <end position="95"/>
    </location>
</feature>
<dbReference type="PANTHER" id="PTHR30562:SF1">
    <property type="entry name" value="UVRABC SYSTEM PROTEIN C"/>
    <property type="match status" value="1"/>
</dbReference>
<evidence type="ECO:0000259" key="10">
    <source>
        <dbReference type="PROSITE" id="PS50165"/>
    </source>
</evidence>
<evidence type="ECO:0000259" key="8">
    <source>
        <dbReference type="PROSITE" id="PS50151"/>
    </source>
</evidence>
<dbReference type="Pfam" id="PF01541">
    <property type="entry name" value="GIY-YIG"/>
    <property type="match status" value="1"/>
</dbReference>
<dbReference type="InterPro" id="IPR050066">
    <property type="entry name" value="UvrABC_protein_C"/>
</dbReference>